<comment type="caution">
    <text evidence="2">The sequence shown here is derived from an EMBL/GenBank/DDBJ whole genome shotgun (WGS) entry which is preliminary data.</text>
</comment>
<protein>
    <recommendedName>
        <fullName evidence="4">YtxH-like protein</fullName>
    </recommendedName>
</protein>
<keyword evidence="1" id="KW-1133">Transmembrane helix</keyword>
<dbReference type="EMBL" id="RBKU01000001">
    <property type="protein sequence ID" value="RKR80439.1"/>
    <property type="molecule type" value="Genomic_DNA"/>
</dbReference>
<reference evidence="2 3" key="1">
    <citation type="submission" date="2018-10" db="EMBL/GenBank/DDBJ databases">
        <title>Genomic Encyclopedia of Archaeal and Bacterial Type Strains, Phase II (KMG-II): from individual species to whole genera.</title>
        <authorList>
            <person name="Goeker M."/>
        </authorList>
    </citation>
    <scope>NUCLEOTIDE SEQUENCE [LARGE SCALE GENOMIC DNA]</scope>
    <source>
        <strain evidence="2 3">DSM 18602</strain>
    </source>
</reference>
<feature type="transmembrane region" description="Helical" evidence="1">
    <location>
        <begin position="33"/>
        <end position="54"/>
    </location>
</feature>
<evidence type="ECO:0008006" key="4">
    <source>
        <dbReference type="Google" id="ProtNLM"/>
    </source>
</evidence>
<dbReference type="RefSeq" id="WP_121196235.1">
    <property type="nucleotide sequence ID" value="NZ_RBKU01000001.1"/>
</dbReference>
<evidence type="ECO:0000313" key="3">
    <source>
        <dbReference type="Proteomes" id="UP000268007"/>
    </source>
</evidence>
<evidence type="ECO:0000313" key="2">
    <source>
        <dbReference type="EMBL" id="RKR80439.1"/>
    </source>
</evidence>
<gene>
    <name evidence="2" type="ORF">BDD43_0546</name>
</gene>
<proteinExistence type="predicted"/>
<dbReference type="OrthoDB" id="799585at2"/>
<keyword evidence="3" id="KW-1185">Reference proteome</keyword>
<organism evidence="2 3">
    <name type="scientific">Mucilaginibacter gracilis</name>
    <dbReference type="NCBI Taxonomy" id="423350"/>
    <lineage>
        <taxon>Bacteria</taxon>
        <taxon>Pseudomonadati</taxon>
        <taxon>Bacteroidota</taxon>
        <taxon>Sphingobacteriia</taxon>
        <taxon>Sphingobacteriales</taxon>
        <taxon>Sphingobacteriaceae</taxon>
        <taxon>Mucilaginibacter</taxon>
    </lineage>
</organism>
<evidence type="ECO:0000256" key="1">
    <source>
        <dbReference type="SAM" id="Phobius"/>
    </source>
</evidence>
<dbReference type="Proteomes" id="UP000268007">
    <property type="component" value="Unassembled WGS sequence"/>
</dbReference>
<dbReference type="AlphaFoldDB" id="A0A495IX42"/>
<keyword evidence="1" id="KW-0472">Membrane</keyword>
<sequence length="101" mass="11128">MELFISFLSATRTKLTPVGYIDMKNPFEKDDHTGLIVGIAIGVTAGITLGWLFLTKKGAEYREQITNRFKEVISDDAAELISEKTIIPKKGAKVATDIVVK</sequence>
<name>A0A495IX42_9SPHI</name>
<accession>A0A495IX42</accession>
<keyword evidence="1" id="KW-0812">Transmembrane</keyword>